<dbReference type="InterPro" id="IPR050454">
    <property type="entry name" value="RTT106/SSRP1_HistChap/FACT"/>
</dbReference>
<dbReference type="PRINTS" id="PR00887">
    <property type="entry name" value="SSRCOGNITION"/>
</dbReference>
<dbReference type="InterPro" id="IPR013719">
    <property type="entry name" value="RTT106/SPT16-like_middle_dom"/>
</dbReference>
<dbReference type="PANTHER" id="PTHR45849:SF1">
    <property type="entry name" value="FACT COMPLEX SUBUNIT SSRP1"/>
    <property type="match status" value="1"/>
</dbReference>
<evidence type="ECO:0000256" key="1">
    <source>
        <dbReference type="ARBA" id="ARBA00010060"/>
    </source>
</evidence>
<evidence type="ECO:0000256" key="9">
    <source>
        <dbReference type="RuleBase" id="RU364013"/>
    </source>
</evidence>
<dbReference type="GO" id="GO:0031491">
    <property type="term" value="F:nucleosome binding"/>
    <property type="evidence" value="ECO:0007669"/>
    <property type="project" value="TreeGrafter"/>
</dbReference>
<dbReference type="Pfam" id="PF08512">
    <property type="entry name" value="Rttp106-like_middle"/>
    <property type="match status" value="1"/>
</dbReference>
<evidence type="ECO:0000256" key="6">
    <source>
        <dbReference type="ARBA" id="ARBA00023163"/>
    </source>
</evidence>
<protein>
    <recommendedName>
        <fullName evidence="9">FACT complex subunit POB3</fullName>
    </recommendedName>
</protein>
<dbReference type="PANTHER" id="PTHR45849">
    <property type="entry name" value="FACT COMPLEX SUBUNIT SSRP1"/>
    <property type="match status" value="1"/>
</dbReference>
<evidence type="ECO:0000259" key="11">
    <source>
        <dbReference type="SMART" id="SM01287"/>
    </source>
</evidence>
<dbReference type="GO" id="GO:0006260">
    <property type="term" value="P:DNA replication"/>
    <property type="evidence" value="ECO:0007669"/>
    <property type="project" value="UniProtKB-KW"/>
</dbReference>
<keyword evidence="6 9" id="KW-0804">Transcription</keyword>
<reference evidence="12" key="1">
    <citation type="submission" date="2022-07" db="EMBL/GenBank/DDBJ databases">
        <title>Phylogenomic reconstructions and comparative analyses of Kickxellomycotina fungi.</title>
        <authorList>
            <person name="Reynolds N.K."/>
            <person name="Stajich J.E."/>
            <person name="Barry K."/>
            <person name="Grigoriev I.V."/>
            <person name="Crous P."/>
            <person name="Smith M.E."/>
        </authorList>
    </citation>
    <scope>NUCLEOTIDE SEQUENCE</scope>
    <source>
        <strain evidence="12">RSA 861</strain>
    </source>
</reference>
<dbReference type="CDD" id="cd13231">
    <property type="entry name" value="PH2_SSRP1-like"/>
    <property type="match status" value="1"/>
</dbReference>
<proteinExistence type="inferred from homology"/>
<name>A0A9W8A873_9FUNG</name>
<evidence type="ECO:0000256" key="3">
    <source>
        <dbReference type="ARBA" id="ARBA00022705"/>
    </source>
</evidence>
<dbReference type="GO" id="GO:0003677">
    <property type="term" value="F:DNA binding"/>
    <property type="evidence" value="ECO:0007669"/>
    <property type="project" value="InterPro"/>
</dbReference>
<dbReference type="SMART" id="SM01287">
    <property type="entry name" value="Rtt106"/>
    <property type="match status" value="1"/>
</dbReference>
<comment type="similarity">
    <text evidence="1 9">Belongs to the SSRP1 family.</text>
</comment>
<evidence type="ECO:0000256" key="5">
    <source>
        <dbReference type="ARBA" id="ARBA00023015"/>
    </source>
</evidence>
<keyword evidence="13" id="KW-1185">Reference proteome</keyword>
<feature type="region of interest" description="Disordered" evidence="10">
    <location>
        <begin position="217"/>
        <end position="238"/>
    </location>
</feature>
<dbReference type="InterPro" id="IPR038167">
    <property type="entry name" value="SSRP1_sf"/>
</dbReference>
<dbReference type="GO" id="GO:0035101">
    <property type="term" value="C:FACT complex"/>
    <property type="evidence" value="ECO:0007669"/>
    <property type="project" value="TreeGrafter"/>
</dbReference>
<dbReference type="Gene3D" id="2.30.29.220">
    <property type="entry name" value="Structure-specific recognition protein (SSRP1)"/>
    <property type="match status" value="1"/>
</dbReference>
<dbReference type="InterPro" id="IPR035417">
    <property type="entry name" value="SSRP1/POB3_N"/>
</dbReference>
<dbReference type="InterPro" id="IPR011993">
    <property type="entry name" value="PH-like_dom_sf"/>
</dbReference>
<comment type="function">
    <text evidence="9">Component of the FACT complex, a general chromatin factor that acts to reorganize nucleosomes. The FACT complex is involved in multiple processes that require DNA as a template such as mRNA elongation, DNA replication and DNA repair. During transcription elongation the FACT complex acts as a histone chaperone that both destabilizes and restores nucleosomal structure. It facilitates the passage of RNA polymerase II and transcription by promoting the dissociation of one histone H2A-H2B dimer from the nucleosome, then subsequently promotes the reestablishment of the nucleosome following the passage of RNA polymerase II.</text>
</comment>
<dbReference type="Gene3D" id="2.30.29.30">
    <property type="entry name" value="Pleckstrin-homology domain (PH domain)/Phosphotyrosine-binding domain (PTB)"/>
    <property type="match status" value="2"/>
</dbReference>
<evidence type="ECO:0000256" key="4">
    <source>
        <dbReference type="ARBA" id="ARBA00022763"/>
    </source>
</evidence>
<dbReference type="EMBL" id="JANBPT010000198">
    <property type="protein sequence ID" value="KAJ1925950.1"/>
    <property type="molecule type" value="Genomic_DNA"/>
</dbReference>
<evidence type="ECO:0000313" key="13">
    <source>
        <dbReference type="Proteomes" id="UP001150569"/>
    </source>
</evidence>
<comment type="caution">
    <text evidence="12">The sequence shown here is derived from an EMBL/GenBank/DDBJ whole genome shotgun (WGS) entry which is preliminary data.</text>
</comment>
<feature type="compositionally biased region" description="Polar residues" evidence="10">
    <location>
        <begin position="532"/>
        <end position="542"/>
    </location>
</feature>
<dbReference type="Pfam" id="PF17292">
    <property type="entry name" value="POB3_N"/>
    <property type="match status" value="1"/>
</dbReference>
<organism evidence="12 13">
    <name type="scientific">Tieghemiomyces parasiticus</name>
    <dbReference type="NCBI Taxonomy" id="78921"/>
    <lineage>
        <taxon>Eukaryota</taxon>
        <taxon>Fungi</taxon>
        <taxon>Fungi incertae sedis</taxon>
        <taxon>Zoopagomycota</taxon>
        <taxon>Kickxellomycotina</taxon>
        <taxon>Dimargaritomycetes</taxon>
        <taxon>Dimargaritales</taxon>
        <taxon>Dimargaritaceae</taxon>
        <taxon>Tieghemiomyces</taxon>
    </lineage>
</organism>
<dbReference type="InterPro" id="IPR048993">
    <property type="entry name" value="SSRP1-like_PH1"/>
</dbReference>
<evidence type="ECO:0000256" key="8">
    <source>
        <dbReference type="ARBA" id="ARBA00023242"/>
    </source>
</evidence>
<dbReference type="FunFam" id="2.30.29.150:FF:000001">
    <property type="entry name" value="Fact complex subunit ssrp1"/>
    <property type="match status" value="1"/>
</dbReference>
<keyword evidence="3 9" id="KW-0235">DNA replication</keyword>
<keyword evidence="5 9" id="KW-0805">Transcription regulation</keyword>
<comment type="subcellular location">
    <subcellularLocation>
        <location evidence="9">Nucleus</location>
    </subcellularLocation>
    <subcellularLocation>
        <location evidence="9">Chromosome</location>
    </subcellularLocation>
</comment>
<evidence type="ECO:0000256" key="10">
    <source>
        <dbReference type="SAM" id="MobiDB-lite"/>
    </source>
</evidence>
<dbReference type="Pfam" id="PF03531">
    <property type="entry name" value="SSrecog"/>
    <property type="match status" value="1"/>
</dbReference>
<keyword evidence="2 9" id="KW-0158">Chromosome</keyword>
<evidence type="ECO:0000313" key="12">
    <source>
        <dbReference type="EMBL" id="KAJ1925950.1"/>
    </source>
</evidence>
<dbReference type="Pfam" id="PF21103">
    <property type="entry name" value="PH1_SSRP1-like"/>
    <property type="match status" value="1"/>
</dbReference>
<dbReference type="Proteomes" id="UP001150569">
    <property type="component" value="Unassembled WGS sequence"/>
</dbReference>
<dbReference type="SUPFAM" id="SSF50729">
    <property type="entry name" value="PH domain-like"/>
    <property type="match status" value="1"/>
</dbReference>
<feature type="compositionally biased region" description="Acidic residues" evidence="10">
    <location>
        <begin position="546"/>
        <end position="585"/>
    </location>
</feature>
<keyword evidence="8 9" id="KW-0539">Nucleus</keyword>
<dbReference type="CDD" id="cd13229">
    <property type="entry name" value="PH_TFIIH"/>
    <property type="match status" value="1"/>
</dbReference>
<gene>
    <name evidence="12" type="primary">POB3_1</name>
    <name evidence="12" type="ORF">IWQ60_004211</name>
</gene>
<evidence type="ECO:0000256" key="2">
    <source>
        <dbReference type="ARBA" id="ARBA00022454"/>
    </source>
</evidence>
<evidence type="ECO:0000256" key="7">
    <source>
        <dbReference type="ARBA" id="ARBA00023204"/>
    </source>
</evidence>
<keyword evidence="7 9" id="KW-0234">DNA repair</keyword>
<dbReference type="InterPro" id="IPR000969">
    <property type="entry name" value="SSRP1/POB3"/>
</dbReference>
<dbReference type="InterPro" id="IPR024954">
    <property type="entry name" value="SSRP1_DD"/>
</dbReference>
<dbReference type="GO" id="GO:0006281">
    <property type="term" value="P:DNA repair"/>
    <property type="evidence" value="ECO:0007669"/>
    <property type="project" value="UniProtKB-KW"/>
</dbReference>
<sequence length="585" mass="64483">MEEVPTSYEPIYLATPNPYNGTSGILKLAKQGIGWKNSRSGEVTTFSADDIKRAQWMRAARQFRLKLIMKNGTWHKLDNFTREDYENIKHLLKTFYRITLETRDLSLKGSNWGKTEFQGDYLTFNHGNRTIFEVPLADVANTNLAGKSEVSLEFLPPDRLNQADAGRAKSARVDELVEMRFYIPGTTTASKAAKMEKAGTEGNLPGADEAEAMKAEGNNADASGSEGSGAELSDADEEAQNAANVFHDMVKNKADLGQVAGESIALFQEILALTPRGRYDMDMFPNFMRLRGKTYDYKIGYDSVVKLFLLSKPDDLHMLFVIGLDPPIRQGQTRYPFLVFQFTKDEEMDIELNLDEATLADEYRGKLQKQYSEPTFQVVASVFRGLTGCSVAVTGHFKSLHNTSALKCSLKANEGHLYPLQKCFLFVPKPPTFIPHAEIGSVSFSRVGATATGASRTFDLKFNMLGGGGDYQFSSIPKEEYSVLEAYLREKNIKMKNELLDDAQAYSSLGAMGGELSDSDGEAGGGGKRQKTSAGSGPTSFAQADFGDDDDDESPDEDYIAESEESDDVEGSDEEFVSDNPGDDD</sequence>
<feature type="compositionally biased region" description="Low complexity" evidence="10">
    <location>
        <begin position="217"/>
        <end position="232"/>
    </location>
</feature>
<dbReference type="CDD" id="cd13230">
    <property type="entry name" value="PH1_SSRP1-like"/>
    <property type="match status" value="1"/>
</dbReference>
<feature type="region of interest" description="Disordered" evidence="10">
    <location>
        <begin position="511"/>
        <end position="585"/>
    </location>
</feature>
<dbReference type="AlphaFoldDB" id="A0A9W8A873"/>
<dbReference type="OrthoDB" id="498543at2759"/>
<keyword evidence="4 9" id="KW-0227">DNA damage</keyword>
<accession>A0A9W8A873</accession>
<feature type="domain" description="Histone chaperone RTT106/FACT complex subunit SPT16-like middle" evidence="11">
    <location>
        <begin position="403"/>
        <end position="498"/>
    </location>
</feature>
<dbReference type="Gene3D" id="2.30.29.150">
    <property type="match status" value="1"/>
</dbReference>
<dbReference type="GO" id="GO:0042393">
    <property type="term" value="F:histone binding"/>
    <property type="evidence" value="ECO:0007669"/>
    <property type="project" value="TreeGrafter"/>
</dbReference>